<keyword evidence="4" id="KW-1185">Reference proteome</keyword>
<evidence type="ECO:0000313" key="4">
    <source>
        <dbReference type="Proteomes" id="UP000006906"/>
    </source>
</evidence>
<organism evidence="3 4">
    <name type="scientific">Chlamydomonas reinhardtii</name>
    <name type="common">Chlamydomonas smithii</name>
    <dbReference type="NCBI Taxonomy" id="3055"/>
    <lineage>
        <taxon>Eukaryota</taxon>
        <taxon>Viridiplantae</taxon>
        <taxon>Chlorophyta</taxon>
        <taxon>core chlorophytes</taxon>
        <taxon>Chlorophyceae</taxon>
        <taxon>CS clade</taxon>
        <taxon>Chlamydomonadales</taxon>
        <taxon>Chlamydomonadaceae</taxon>
        <taxon>Chlamydomonas</taxon>
    </lineage>
</organism>
<dbReference type="RefSeq" id="XP_042923066.1">
    <property type="nucleotide sequence ID" value="XM_043064498.1"/>
</dbReference>
<evidence type="ECO:0000313" key="3">
    <source>
        <dbReference type="EMBL" id="PNW81237.1"/>
    </source>
</evidence>
<feature type="signal peptide" evidence="2">
    <location>
        <begin position="1"/>
        <end position="17"/>
    </location>
</feature>
<evidence type="ECO:0000256" key="1">
    <source>
        <dbReference type="SAM" id="MobiDB-lite"/>
    </source>
</evidence>
<dbReference type="PaxDb" id="3055-EDP03929"/>
<dbReference type="Gramene" id="PNW81237">
    <property type="protein sequence ID" value="PNW81237"/>
    <property type="gene ID" value="CHLRE_07g347750v5"/>
</dbReference>
<sequence>MLFASSIILVLAISVAAQNSGLKCDKSVLATSSSSPLALSDIALVLVSSRSEAAAEWVTGQRFWRKKGVDIIILASNVTADNEWADGADKGGREAWIRAEGGDDAEVAATAAVKATAFLRGNGGKIPKWIFVTQTHSVVNLLALRDALAELDPSEPHAVTDALFCERRGAGAAAQQRRLRNSPPHAIGGAAAVGACTPCHHGNSLSPAECAKINPGGGVALSWALAASCHPFSDTAAAEGILRTALALGGGGAYFAHAPTAAGGSGGSGGGAAHVAQAAAAHSIAAGLSTLSRVLWLFGVPVTPAWGEEPRVAISAAAAAAAANAASGAQAGVNGDTRMVVKGGRFTRVNVLSGQPQGAGGSSSATDVATLAAAVAGGSCSTAGCLNALYRTVVPTAPTAALGAGPAVAATVVTSALSAPAAGSAAAAQLPKLYEALVAAWEKAAVARKTAVASKYEVVKERKKAGRTSDTAGAKGTAAAAQTPTVCPQPGPLQPGERWEEGVLLVQVDTREPDRIRPNPFALGSNYVMPPYPPWPDYDAGAKYGPVFIGETPKVGFYPAAGMYSYTCDPKQHTYYSGTATVNQMVAEGLGMSFRRITWPAADPSVRYGTWTKNDFFMKVMQYVLYEQCGLAAPAGGSKASRLGAAHADIIRQILPPGGLRLLIFLDGDVYIRDPQLFHKQLSAFHGDPSAWLAFSEEPNQRNAYISVSPQVVNTGLQVLRPRPELLRYYEAVWDSPYTLNRTDLLMGWPHEQGCHNLITFQGPKLLEKHVRRWPFMDYNTPGGRVARHAWVIRDQWWPILAEDMVAVSVWHFFQRHSSSVFVPMPAWAHNP</sequence>
<protein>
    <recommendedName>
        <fullName evidence="5">Nucleotide-diphospho-sugar transferase domain-containing protein</fullName>
    </recommendedName>
</protein>
<dbReference type="Proteomes" id="UP000006906">
    <property type="component" value="Chromosome 7"/>
</dbReference>
<dbReference type="AlphaFoldDB" id="A0A2K3DL22"/>
<reference evidence="3 4" key="1">
    <citation type="journal article" date="2007" name="Science">
        <title>The Chlamydomonas genome reveals the evolution of key animal and plant functions.</title>
        <authorList>
            <person name="Merchant S.S."/>
            <person name="Prochnik S.E."/>
            <person name="Vallon O."/>
            <person name="Harris E.H."/>
            <person name="Karpowicz S.J."/>
            <person name="Witman G.B."/>
            <person name="Terry A."/>
            <person name="Salamov A."/>
            <person name="Fritz-Laylin L.K."/>
            <person name="Marechal-Drouard L."/>
            <person name="Marshall W.F."/>
            <person name="Qu L.H."/>
            <person name="Nelson D.R."/>
            <person name="Sanderfoot A.A."/>
            <person name="Spalding M.H."/>
            <person name="Kapitonov V.V."/>
            <person name="Ren Q."/>
            <person name="Ferris P."/>
            <person name="Lindquist E."/>
            <person name="Shapiro H."/>
            <person name="Lucas S.M."/>
            <person name="Grimwood J."/>
            <person name="Schmutz J."/>
            <person name="Cardol P."/>
            <person name="Cerutti H."/>
            <person name="Chanfreau G."/>
            <person name="Chen C.L."/>
            <person name="Cognat V."/>
            <person name="Croft M.T."/>
            <person name="Dent R."/>
            <person name="Dutcher S."/>
            <person name="Fernandez E."/>
            <person name="Fukuzawa H."/>
            <person name="Gonzalez-Ballester D."/>
            <person name="Gonzalez-Halphen D."/>
            <person name="Hallmann A."/>
            <person name="Hanikenne M."/>
            <person name="Hippler M."/>
            <person name="Inwood W."/>
            <person name="Jabbari K."/>
            <person name="Kalanon M."/>
            <person name="Kuras R."/>
            <person name="Lefebvre P.A."/>
            <person name="Lemaire S.D."/>
            <person name="Lobanov A.V."/>
            <person name="Lohr M."/>
            <person name="Manuell A."/>
            <person name="Meier I."/>
            <person name="Mets L."/>
            <person name="Mittag M."/>
            <person name="Mittelmeier T."/>
            <person name="Moroney J.V."/>
            <person name="Moseley J."/>
            <person name="Napoli C."/>
            <person name="Nedelcu A.M."/>
            <person name="Niyogi K."/>
            <person name="Novoselov S.V."/>
            <person name="Paulsen I.T."/>
            <person name="Pazour G."/>
            <person name="Purton S."/>
            <person name="Ral J.P."/>
            <person name="Riano-Pachon D.M."/>
            <person name="Riekhof W."/>
            <person name="Rymarquis L."/>
            <person name="Schroda M."/>
            <person name="Stern D."/>
            <person name="Umen J."/>
            <person name="Willows R."/>
            <person name="Wilson N."/>
            <person name="Zimmer S.L."/>
            <person name="Allmer J."/>
            <person name="Balk J."/>
            <person name="Bisova K."/>
            <person name="Chen C.J."/>
            <person name="Elias M."/>
            <person name="Gendler K."/>
            <person name="Hauser C."/>
            <person name="Lamb M.R."/>
            <person name="Ledford H."/>
            <person name="Long J.C."/>
            <person name="Minagawa J."/>
            <person name="Page M.D."/>
            <person name="Pan J."/>
            <person name="Pootakham W."/>
            <person name="Roje S."/>
            <person name="Rose A."/>
            <person name="Stahlberg E."/>
            <person name="Terauchi A.M."/>
            <person name="Yang P."/>
            <person name="Ball S."/>
            <person name="Bowler C."/>
            <person name="Dieckmann C.L."/>
            <person name="Gladyshev V.N."/>
            <person name="Green P."/>
            <person name="Jorgensen R."/>
            <person name="Mayfield S."/>
            <person name="Mueller-Roeber B."/>
            <person name="Rajamani S."/>
            <person name="Sayre R.T."/>
            <person name="Brokstein P."/>
            <person name="Dubchak I."/>
            <person name="Goodstein D."/>
            <person name="Hornick L."/>
            <person name="Huang Y.W."/>
            <person name="Jhaveri J."/>
            <person name="Luo Y."/>
            <person name="Martinez D."/>
            <person name="Ngau W.C."/>
            <person name="Otillar B."/>
            <person name="Poliakov A."/>
            <person name="Porter A."/>
            <person name="Szajkowski L."/>
            <person name="Werner G."/>
            <person name="Zhou K."/>
            <person name="Grigoriev I.V."/>
            <person name="Rokhsar D.S."/>
            <person name="Grossman A.R."/>
        </authorList>
    </citation>
    <scope>NUCLEOTIDE SEQUENCE [LARGE SCALE GENOMIC DNA]</scope>
    <source>
        <strain evidence="4">CC-503</strain>
    </source>
</reference>
<evidence type="ECO:0008006" key="5">
    <source>
        <dbReference type="Google" id="ProtNLM"/>
    </source>
</evidence>
<dbReference type="InParanoid" id="A0A2K3DL22"/>
<dbReference type="KEGG" id="cre:CHLRE_07g347750v5"/>
<name>A0A2K3DL22_CHLRE</name>
<gene>
    <name evidence="3" type="ORF">CHLRE_07g347750v5</name>
</gene>
<feature type="region of interest" description="Disordered" evidence="1">
    <location>
        <begin position="466"/>
        <end position="494"/>
    </location>
</feature>
<evidence type="ECO:0000256" key="2">
    <source>
        <dbReference type="SAM" id="SignalP"/>
    </source>
</evidence>
<feature type="compositionally biased region" description="Low complexity" evidence="1">
    <location>
        <begin position="471"/>
        <end position="481"/>
    </location>
</feature>
<dbReference type="EMBL" id="CM008968">
    <property type="protein sequence ID" value="PNW81237.1"/>
    <property type="molecule type" value="Genomic_DNA"/>
</dbReference>
<dbReference type="OrthoDB" id="536277at2759"/>
<feature type="chain" id="PRO_5014380997" description="Nucleotide-diphospho-sugar transferase domain-containing protein" evidence="2">
    <location>
        <begin position="18"/>
        <end position="832"/>
    </location>
</feature>
<proteinExistence type="predicted"/>
<accession>A0A2K3DL22</accession>
<dbReference type="GeneID" id="5718035"/>
<keyword evidence="2" id="KW-0732">Signal</keyword>